<evidence type="ECO:0000256" key="1">
    <source>
        <dbReference type="SAM" id="MobiDB-lite"/>
    </source>
</evidence>
<evidence type="ECO:0000313" key="2">
    <source>
        <dbReference type="EMBL" id="PKI34069.1"/>
    </source>
</evidence>
<organism evidence="2 3">
    <name type="scientific">Punica granatum</name>
    <name type="common">Pomegranate</name>
    <dbReference type="NCBI Taxonomy" id="22663"/>
    <lineage>
        <taxon>Eukaryota</taxon>
        <taxon>Viridiplantae</taxon>
        <taxon>Streptophyta</taxon>
        <taxon>Embryophyta</taxon>
        <taxon>Tracheophyta</taxon>
        <taxon>Spermatophyta</taxon>
        <taxon>Magnoliopsida</taxon>
        <taxon>eudicotyledons</taxon>
        <taxon>Gunneridae</taxon>
        <taxon>Pentapetalae</taxon>
        <taxon>rosids</taxon>
        <taxon>malvids</taxon>
        <taxon>Myrtales</taxon>
        <taxon>Lythraceae</taxon>
        <taxon>Punica</taxon>
    </lineage>
</organism>
<reference evidence="2 3" key="1">
    <citation type="submission" date="2017-11" db="EMBL/GenBank/DDBJ databases">
        <title>De-novo sequencing of pomegranate (Punica granatum L.) genome.</title>
        <authorList>
            <person name="Akparov Z."/>
            <person name="Amiraslanov A."/>
            <person name="Hajiyeva S."/>
            <person name="Abbasov M."/>
            <person name="Kaur K."/>
            <person name="Hamwieh A."/>
            <person name="Solovyev V."/>
            <person name="Salamov A."/>
            <person name="Braich B."/>
            <person name="Kosarev P."/>
            <person name="Mahmoud A."/>
            <person name="Hajiyev E."/>
            <person name="Babayeva S."/>
            <person name="Izzatullayeva V."/>
            <person name="Mammadov A."/>
            <person name="Mammadov A."/>
            <person name="Sharifova S."/>
            <person name="Ojaghi J."/>
            <person name="Eynullazada K."/>
            <person name="Bayramov B."/>
            <person name="Abdulazimova A."/>
            <person name="Shahmuradov I."/>
        </authorList>
    </citation>
    <scope>NUCLEOTIDE SEQUENCE [LARGE SCALE GENOMIC DNA]</scope>
    <source>
        <strain evidence="3">cv. AG2017</strain>
        <tissue evidence="2">Leaf</tissue>
    </source>
</reference>
<name>A0A2I0HQS2_PUNGR</name>
<gene>
    <name evidence="2" type="ORF">CRG98_045526</name>
</gene>
<protein>
    <submittedName>
        <fullName evidence="2">Uncharacterized protein</fullName>
    </submittedName>
</protein>
<feature type="region of interest" description="Disordered" evidence="1">
    <location>
        <begin position="1"/>
        <end position="33"/>
    </location>
</feature>
<dbReference type="Proteomes" id="UP000233551">
    <property type="component" value="Unassembled WGS sequence"/>
</dbReference>
<proteinExistence type="predicted"/>
<comment type="caution">
    <text evidence="2">The sequence shown here is derived from an EMBL/GenBank/DDBJ whole genome shotgun (WGS) entry which is preliminary data.</text>
</comment>
<sequence length="124" mass="14198">MEESGRTGDEETEGKRLRGEGWQNRKRGEGRGAGAGVRVYWRRTIESVSRTYLYIIKVEGPLRPKGKKKKKKNLIPVLSGFKETSCDLQNTVDYKHILRNSVPTAMLTYKTFASINQSYVVCLW</sequence>
<evidence type="ECO:0000313" key="3">
    <source>
        <dbReference type="Proteomes" id="UP000233551"/>
    </source>
</evidence>
<accession>A0A2I0HQS2</accession>
<feature type="compositionally biased region" description="Basic and acidic residues" evidence="1">
    <location>
        <begin position="1"/>
        <end position="19"/>
    </location>
</feature>
<dbReference type="EMBL" id="PGOL01006138">
    <property type="protein sequence ID" value="PKI34069.1"/>
    <property type="molecule type" value="Genomic_DNA"/>
</dbReference>
<keyword evidence="3" id="KW-1185">Reference proteome</keyword>
<dbReference type="AlphaFoldDB" id="A0A2I0HQS2"/>